<proteinExistence type="predicted"/>
<evidence type="ECO:0000313" key="3">
    <source>
        <dbReference type="Proteomes" id="UP000604046"/>
    </source>
</evidence>
<reference evidence="2" key="1">
    <citation type="submission" date="2021-02" db="EMBL/GenBank/DDBJ databases">
        <authorList>
            <person name="Dougan E. K."/>
            <person name="Rhodes N."/>
            <person name="Thang M."/>
            <person name="Chan C."/>
        </authorList>
    </citation>
    <scope>NUCLEOTIDE SEQUENCE</scope>
</reference>
<organism evidence="2 3">
    <name type="scientific">Symbiodinium natans</name>
    <dbReference type="NCBI Taxonomy" id="878477"/>
    <lineage>
        <taxon>Eukaryota</taxon>
        <taxon>Sar</taxon>
        <taxon>Alveolata</taxon>
        <taxon>Dinophyceae</taxon>
        <taxon>Suessiales</taxon>
        <taxon>Symbiodiniaceae</taxon>
        <taxon>Symbiodinium</taxon>
    </lineage>
</organism>
<feature type="region of interest" description="Disordered" evidence="1">
    <location>
        <begin position="344"/>
        <end position="370"/>
    </location>
</feature>
<evidence type="ECO:0000313" key="2">
    <source>
        <dbReference type="EMBL" id="CAE7414514.1"/>
    </source>
</evidence>
<gene>
    <name evidence="2" type="ORF">SNAT2548_LOCUS22532</name>
</gene>
<name>A0A812R2F4_9DINO</name>
<sequence>MHLPCGWCTAVIPWAEMPLHLAGTIGDVPACQKFAAPGSSLCASPAGAQGSGAFRNLADPEGKEDSNSLVTAPRAPHARDRWLQIRFFIRRVYAAVPELPGSLAQAAGNKCKFPHDLSPERKKTEDFDRHENRMLRSRHITTRTSAGVEIECKNAGSDGQKCGKKYAAKDWQEHGKECEYKLLMCGQGSGSGSKSSGCVADPCEGDGGSSQEGCDSSKEECPYGCGQEILTALMNVHKQECPNRKVEAHPQVSKGHGKTESVPHRAVNIHLEPYLEHPGKLERHVGRTFGAVFGLGISQAWSQHRKWKWSCCNEDEDVGADRCSRRRWKCGDCERQLQAPPESGVFQNTTTTTPTKTLTTTTTQQFQPLQ</sequence>
<feature type="compositionally biased region" description="Low complexity" evidence="1">
    <location>
        <begin position="349"/>
        <end position="363"/>
    </location>
</feature>
<comment type="caution">
    <text evidence="2">The sequence shown here is derived from an EMBL/GenBank/DDBJ whole genome shotgun (WGS) entry which is preliminary data.</text>
</comment>
<dbReference type="AlphaFoldDB" id="A0A812R2F4"/>
<feature type="region of interest" description="Disordered" evidence="1">
    <location>
        <begin position="53"/>
        <end position="73"/>
    </location>
</feature>
<protein>
    <recommendedName>
        <fullName evidence="4">TRAF-type domain-containing protein</fullName>
    </recommendedName>
</protein>
<evidence type="ECO:0008006" key="4">
    <source>
        <dbReference type="Google" id="ProtNLM"/>
    </source>
</evidence>
<keyword evidence="3" id="KW-1185">Reference proteome</keyword>
<dbReference type="Proteomes" id="UP000604046">
    <property type="component" value="Unassembled WGS sequence"/>
</dbReference>
<dbReference type="EMBL" id="CAJNDS010002292">
    <property type="protein sequence ID" value="CAE7414514.1"/>
    <property type="molecule type" value="Genomic_DNA"/>
</dbReference>
<evidence type="ECO:0000256" key="1">
    <source>
        <dbReference type="SAM" id="MobiDB-lite"/>
    </source>
</evidence>
<accession>A0A812R2F4</accession>